<keyword evidence="2" id="KW-1133">Transmembrane helix</keyword>
<keyword evidence="2" id="KW-0472">Membrane</keyword>
<evidence type="ECO:0000256" key="1">
    <source>
        <dbReference type="SAM" id="Coils"/>
    </source>
</evidence>
<accession>A0A4S4NF13</accession>
<keyword evidence="1" id="KW-0175">Coiled coil</keyword>
<comment type="caution">
    <text evidence="3">The sequence shown here is derived from an EMBL/GenBank/DDBJ whole genome shotgun (WGS) entry which is preliminary data.</text>
</comment>
<feature type="coiled-coil region" evidence="1">
    <location>
        <begin position="122"/>
        <end position="149"/>
    </location>
</feature>
<dbReference type="Proteomes" id="UP000306602">
    <property type="component" value="Unassembled WGS sequence"/>
</dbReference>
<protein>
    <submittedName>
        <fullName evidence="3">DUF3618 domain-containing protein</fullName>
    </submittedName>
</protein>
<sequence>MADLEHLQREAAQNRLELTQSLSTLSERLTPQNLAAEATQHVAASGSDFVKSLAQNINGSGTQPIVTTLISTGWDWLRTPKKPVARFRHDAPPEPITPAAAQAAAQTQTQETEQMTTHPGTFEKAQIELSKLRHQARDMRARIAEGTEELSEEARARVIAAREKAIATAEAAATKGRDATRRGTDFVQENPLVVGGIALAVGAAVAGAIMWKRNNDHDRESAFAEADAVLEDELSKVSGRDRTAVIADLNESSR</sequence>
<name>A0A4S4NF13_9RHOB</name>
<evidence type="ECO:0000256" key="2">
    <source>
        <dbReference type="SAM" id="Phobius"/>
    </source>
</evidence>
<evidence type="ECO:0000313" key="4">
    <source>
        <dbReference type="Proteomes" id="UP000306602"/>
    </source>
</evidence>
<feature type="transmembrane region" description="Helical" evidence="2">
    <location>
        <begin position="192"/>
        <end position="211"/>
    </location>
</feature>
<organism evidence="3 4">
    <name type="scientific">Aliishimia ponticola</name>
    <dbReference type="NCBI Taxonomy" id="2499833"/>
    <lineage>
        <taxon>Bacteria</taxon>
        <taxon>Pseudomonadati</taxon>
        <taxon>Pseudomonadota</taxon>
        <taxon>Alphaproteobacteria</taxon>
        <taxon>Rhodobacterales</taxon>
        <taxon>Paracoccaceae</taxon>
        <taxon>Aliishimia</taxon>
    </lineage>
</organism>
<evidence type="ECO:0000313" key="3">
    <source>
        <dbReference type="EMBL" id="THH38144.1"/>
    </source>
</evidence>
<keyword evidence="4" id="KW-1185">Reference proteome</keyword>
<dbReference type="RefSeq" id="WP_136461036.1">
    <property type="nucleotide sequence ID" value="NZ_SRKY01000001.1"/>
</dbReference>
<reference evidence="3 4" key="1">
    <citation type="submission" date="2019-04" db="EMBL/GenBank/DDBJ databases">
        <title>Shimia ponticola sp. nov., isolated from seawater.</title>
        <authorList>
            <person name="Kim Y.-O."/>
            <person name="Yoon J.-H."/>
        </authorList>
    </citation>
    <scope>NUCLEOTIDE SEQUENCE [LARGE SCALE GENOMIC DNA]</scope>
    <source>
        <strain evidence="3 4">MYP11</strain>
    </source>
</reference>
<dbReference type="InterPro" id="IPR022062">
    <property type="entry name" value="DUF3618"/>
</dbReference>
<dbReference type="AlphaFoldDB" id="A0A4S4NF13"/>
<proteinExistence type="predicted"/>
<gene>
    <name evidence="3" type="ORF">E4Z66_00785</name>
</gene>
<dbReference type="OrthoDB" id="7471221at2"/>
<dbReference type="EMBL" id="SRKY01000001">
    <property type="protein sequence ID" value="THH38144.1"/>
    <property type="molecule type" value="Genomic_DNA"/>
</dbReference>
<keyword evidence="2" id="KW-0812">Transmembrane</keyword>
<dbReference type="Pfam" id="PF12277">
    <property type="entry name" value="DUF3618"/>
    <property type="match status" value="1"/>
</dbReference>